<organism evidence="2 3">
    <name type="scientific">Gymnopilus dilepis</name>
    <dbReference type="NCBI Taxonomy" id="231916"/>
    <lineage>
        <taxon>Eukaryota</taxon>
        <taxon>Fungi</taxon>
        <taxon>Dikarya</taxon>
        <taxon>Basidiomycota</taxon>
        <taxon>Agaricomycotina</taxon>
        <taxon>Agaricomycetes</taxon>
        <taxon>Agaricomycetidae</taxon>
        <taxon>Agaricales</taxon>
        <taxon>Agaricineae</taxon>
        <taxon>Hymenogastraceae</taxon>
        <taxon>Gymnopilus</taxon>
    </lineage>
</organism>
<dbReference type="GO" id="GO:0005509">
    <property type="term" value="F:calcium ion binding"/>
    <property type="evidence" value="ECO:0007669"/>
    <property type="project" value="InterPro"/>
</dbReference>
<feature type="domain" description="EF-hand" evidence="1">
    <location>
        <begin position="203"/>
        <end position="238"/>
    </location>
</feature>
<sequence length="534" mass="61611">MVFSRTVERVLFSSSDRKKVDGFLSAIQELNEELNFVVAVRTMEMTQQARFESVDISKLQQHSADIERLLPVDGQPWALEETVIHHIAQIIRRQFTNESGEHDVLRAVKIVLRTQDNLDDENRQVYSYFGRTEQIKRNSMTYRALFDIKYQFELERINRKLDYWGTRLLEELRKGPHSLIPDGDLKGRPNPHSYYIDTLYNRSLENAASAICDAIDKDASGYISASEVAEFLQTRPTERDAAGVLKPICSVPEWLAYCAYGWDADNILYPLFYFSSTCALQARENFDRIRELKGKENNPPRTYVKRVAKQFDLVTKSLFRIFQDLPPEALLQMERLRDRRRAVVNDKIALNLQKLNYRLDQASSVVAIAGDERLEWTFYPLLRLLTSTHLDMFERNEMKNPRLDSAIGTLLVLFDAFDIRVTELKRIWRRQGLDINRQMRYYANGMFAGLLSILYQPFSSTPLHPHSIVPYATPIQHYSPKPQLGDSSATIDKTVAGIEDLGMGDLAHTDADISQTRSRLALACGLEERWNLDV</sequence>
<protein>
    <recommendedName>
        <fullName evidence="1">EF-hand domain-containing protein</fullName>
    </recommendedName>
</protein>
<name>A0A409WCP5_9AGAR</name>
<dbReference type="EMBL" id="NHYE01005175">
    <property type="protein sequence ID" value="PPQ76305.1"/>
    <property type="molecule type" value="Genomic_DNA"/>
</dbReference>
<dbReference type="InterPro" id="IPR002048">
    <property type="entry name" value="EF_hand_dom"/>
</dbReference>
<reference evidence="2 3" key="1">
    <citation type="journal article" date="2018" name="Evol. Lett.">
        <title>Horizontal gene cluster transfer increased hallucinogenic mushroom diversity.</title>
        <authorList>
            <person name="Reynolds H.T."/>
            <person name="Vijayakumar V."/>
            <person name="Gluck-Thaler E."/>
            <person name="Korotkin H.B."/>
            <person name="Matheny P.B."/>
            <person name="Slot J.C."/>
        </authorList>
    </citation>
    <scope>NUCLEOTIDE SEQUENCE [LARGE SCALE GENOMIC DNA]</scope>
    <source>
        <strain evidence="2 3">SRW20</strain>
    </source>
</reference>
<evidence type="ECO:0000313" key="3">
    <source>
        <dbReference type="Proteomes" id="UP000284706"/>
    </source>
</evidence>
<gene>
    <name evidence="2" type="ORF">CVT26_009732</name>
</gene>
<comment type="caution">
    <text evidence="2">The sequence shown here is derived from an EMBL/GenBank/DDBJ whole genome shotgun (WGS) entry which is preliminary data.</text>
</comment>
<dbReference type="InParanoid" id="A0A409WCP5"/>
<dbReference type="PROSITE" id="PS00018">
    <property type="entry name" value="EF_HAND_1"/>
    <property type="match status" value="1"/>
</dbReference>
<dbReference type="Proteomes" id="UP000284706">
    <property type="component" value="Unassembled WGS sequence"/>
</dbReference>
<evidence type="ECO:0000259" key="1">
    <source>
        <dbReference type="PROSITE" id="PS50222"/>
    </source>
</evidence>
<dbReference type="OrthoDB" id="3222020at2759"/>
<dbReference type="AlphaFoldDB" id="A0A409WCP5"/>
<evidence type="ECO:0000313" key="2">
    <source>
        <dbReference type="EMBL" id="PPQ76305.1"/>
    </source>
</evidence>
<keyword evidence="3" id="KW-1185">Reference proteome</keyword>
<accession>A0A409WCP5</accession>
<proteinExistence type="predicted"/>
<dbReference type="PROSITE" id="PS50222">
    <property type="entry name" value="EF_HAND_2"/>
    <property type="match status" value="1"/>
</dbReference>
<dbReference type="InterPro" id="IPR018247">
    <property type="entry name" value="EF_Hand_1_Ca_BS"/>
</dbReference>
<dbReference type="STRING" id="231916.A0A409WCP5"/>